<keyword evidence="4 9" id="KW-0349">Heme</keyword>
<evidence type="ECO:0000256" key="5">
    <source>
        <dbReference type="ARBA" id="ARBA00022723"/>
    </source>
</evidence>
<dbReference type="CDD" id="cd11031">
    <property type="entry name" value="Cyp158A-like"/>
    <property type="match status" value="1"/>
</dbReference>
<keyword evidence="7 9" id="KW-0408">Iron</keyword>
<dbReference type="InterPro" id="IPR036396">
    <property type="entry name" value="Cyt_P450_sf"/>
</dbReference>
<gene>
    <name evidence="10" type="ORF">A8926_5736</name>
</gene>
<name>A0A2N3Y4B6_SACSN</name>
<proteinExistence type="inferred from homology"/>
<evidence type="ECO:0000313" key="11">
    <source>
        <dbReference type="Proteomes" id="UP000233786"/>
    </source>
</evidence>
<dbReference type="SUPFAM" id="SSF48264">
    <property type="entry name" value="Cytochrome P450"/>
    <property type="match status" value="1"/>
</dbReference>
<evidence type="ECO:0000313" key="10">
    <source>
        <dbReference type="EMBL" id="PKW17733.1"/>
    </source>
</evidence>
<dbReference type="PANTHER" id="PTHR46696:SF1">
    <property type="entry name" value="CYTOCHROME P450 YJIB-RELATED"/>
    <property type="match status" value="1"/>
</dbReference>
<dbReference type="GO" id="GO:0004497">
    <property type="term" value="F:monooxygenase activity"/>
    <property type="evidence" value="ECO:0007669"/>
    <property type="project" value="UniProtKB-KW"/>
</dbReference>
<sequence length="402" mass="44368">MSGVQPGSDRVAHLWAVDDLDGLDFDPFLTRLLGEEPVARIRLRFGEGDAWLVTRHEDVRTVASHPGLSRAATVDRPVTSMTPHVVGLPGGIGRTDPPDHTRLRRLLSQSFTPRRVEAIRPRAERIADDLLQRVAAQGPPADLVGSFTGPLSTQVISELMGVPRLDWPQMHSWRQILLSSRHSRVEADAVKSELRQYFTDLAERSRRKPGDDVFSGLVAARTAGELSQAELISLAVILQLNGMDAVRNNSSSMIYALLTHPEQHALLGDGRVQQAIEELFRYVPHRNGVGLPRIATEDIRLGDVTVAEGEAVYVSYLAANRDPGIFADPHRLDIERGDNPHVAFGHGTHFCAGAALARMEAQVVISSLLRHFPQLRLACGSEEMRWRRGTINRGPESLPVAW</sequence>
<keyword evidence="6 9" id="KW-0560">Oxidoreductase</keyword>
<dbReference type="PROSITE" id="PS00086">
    <property type="entry name" value="CYTOCHROME_P450"/>
    <property type="match status" value="1"/>
</dbReference>
<dbReference type="STRING" id="994479.GCA_000194155_05572"/>
<dbReference type="InterPro" id="IPR017972">
    <property type="entry name" value="Cyt_P450_CS"/>
</dbReference>
<evidence type="ECO:0000256" key="1">
    <source>
        <dbReference type="ARBA" id="ARBA00004496"/>
    </source>
</evidence>
<protein>
    <submittedName>
        <fullName evidence="10">Biflaviolin synthase</fullName>
    </submittedName>
</protein>
<dbReference type="FunFam" id="1.10.630.10:FF:000018">
    <property type="entry name" value="Cytochrome P450 monooxygenase"/>
    <property type="match status" value="1"/>
</dbReference>
<dbReference type="PANTHER" id="PTHR46696">
    <property type="entry name" value="P450, PUTATIVE (EUROFUNG)-RELATED"/>
    <property type="match status" value="1"/>
</dbReference>
<organism evidence="10 11">
    <name type="scientific">Saccharopolyspora spinosa</name>
    <dbReference type="NCBI Taxonomy" id="60894"/>
    <lineage>
        <taxon>Bacteria</taxon>
        <taxon>Bacillati</taxon>
        <taxon>Actinomycetota</taxon>
        <taxon>Actinomycetes</taxon>
        <taxon>Pseudonocardiales</taxon>
        <taxon>Pseudonocardiaceae</taxon>
        <taxon>Saccharopolyspora</taxon>
    </lineage>
</organism>
<dbReference type="Pfam" id="PF00067">
    <property type="entry name" value="p450"/>
    <property type="match status" value="1"/>
</dbReference>
<dbReference type="Proteomes" id="UP000233786">
    <property type="component" value="Unassembled WGS sequence"/>
</dbReference>
<dbReference type="InterPro" id="IPR001128">
    <property type="entry name" value="Cyt_P450"/>
</dbReference>
<keyword evidence="3" id="KW-0963">Cytoplasm</keyword>
<dbReference type="AlphaFoldDB" id="A0A2N3Y4B6"/>
<keyword evidence="5 9" id="KW-0479">Metal-binding</keyword>
<comment type="subcellular location">
    <subcellularLocation>
        <location evidence="1">Cytoplasm</location>
    </subcellularLocation>
</comment>
<comment type="similarity">
    <text evidence="2 9">Belongs to the cytochrome P450 family.</text>
</comment>
<reference evidence="10" key="1">
    <citation type="submission" date="2017-12" db="EMBL/GenBank/DDBJ databases">
        <title>Sequencing the genomes of 1000 Actinobacteria strains.</title>
        <authorList>
            <person name="Klenk H.-P."/>
        </authorList>
    </citation>
    <scope>NUCLEOTIDE SEQUENCE [LARGE SCALE GENOMIC DNA]</scope>
    <source>
        <strain evidence="10">DSM 44228</strain>
    </source>
</reference>
<evidence type="ECO:0000256" key="3">
    <source>
        <dbReference type="ARBA" id="ARBA00022490"/>
    </source>
</evidence>
<dbReference type="Gene3D" id="1.10.630.10">
    <property type="entry name" value="Cytochrome P450"/>
    <property type="match status" value="1"/>
</dbReference>
<dbReference type="GO" id="GO:0020037">
    <property type="term" value="F:heme binding"/>
    <property type="evidence" value="ECO:0007669"/>
    <property type="project" value="InterPro"/>
</dbReference>
<dbReference type="OrthoDB" id="141712at2"/>
<dbReference type="GO" id="GO:0005506">
    <property type="term" value="F:iron ion binding"/>
    <property type="evidence" value="ECO:0007669"/>
    <property type="project" value="InterPro"/>
</dbReference>
<dbReference type="InterPro" id="IPR002397">
    <property type="entry name" value="Cyt_P450_B"/>
</dbReference>
<dbReference type="EMBL" id="PJNB01000001">
    <property type="protein sequence ID" value="PKW17733.1"/>
    <property type="molecule type" value="Genomic_DNA"/>
</dbReference>
<evidence type="ECO:0000256" key="8">
    <source>
        <dbReference type="ARBA" id="ARBA00023033"/>
    </source>
</evidence>
<evidence type="ECO:0000256" key="9">
    <source>
        <dbReference type="RuleBase" id="RU000461"/>
    </source>
</evidence>
<evidence type="ECO:0000256" key="7">
    <source>
        <dbReference type="ARBA" id="ARBA00023004"/>
    </source>
</evidence>
<comment type="caution">
    <text evidence="10">The sequence shown here is derived from an EMBL/GenBank/DDBJ whole genome shotgun (WGS) entry which is preliminary data.</text>
</comment>
<evidence type="ECO:0000256" key="4">
    <source>
        <dbReference type="ARBA" id="ARBA00022617"/>
    </source>
</evidence>
<keyword evidence="8 9" id="KW-0503">Monooxygenase</keyword>
<keyword evidence="11" id="KW-1185">Reference proteome</keyword>
<evidence type="ECO:0000256" key="2">
    <source>
        <dbReference type="ARBA" id="ARBA00010617"/>
    </source>
</evidence>
<dbReference type="GO" id="GO:0005737">
    <property type="term" value="C:cytoplasm"/>
    <property type="evidence" value="ECO:0007669"/>
    <property type="project" value="UniProtKB-SubCell"/>
</dbReference>
<accession>A0A2N3Y4B6</accession>
<dbReference type="RefSeq" id="WP_010311569.1">
    <property type="nucleotide sequence ID" value="NZ_CP061007.1"/>
</dbReference>
<dbReference type="GO" id="GO:0016705">
    <property type="term" value="F:oxidoreductase activity, acting on paired donors, with incorporation or reduction of molecular oxygen"/>
    <property type="evidence" value="ECO:0007669"/>
    <property type="project" value="InterPro"/>
</dbReference>
<dbReference type="PRINTS" id="PR00359">
    <property type="entry name" value="BP450"/>
</dbReference>
<evidence type="ECO:0000256" key="6">
    <source>
        <dbReference type="ARBA" id="ARBA00023002"/>
    </source>
</evidence>